<dbReference type="InterPro" id="IPR022541">
    <property type="entry name" value="YhfG"/>
</dbReference>
<dbReference type="Proteomes" id="UP000679388">
    <property type="component" value="Chromosome"/>
</dbReference>
<dbReference type="GeneID" id="70093131"/>
<accession>A0AAX1MFR9</accession>
<name>A0AAX1MFR9_ACIJU</name>
<protein>
    <submittedName>
        <fullName evidence="1">DUF2559 family protein</fullName>
    </submittedName>
</protein>
<evidence type="ECO:0000313" key="2">
    <source>
        <dbReference type="Proteomes" id="UP000679388"/>
    </source>
</evidence>
<organism evidence="1 2">
    <name type="scientific">Acinetobacter junii</name>
    <dbReference type="NCBI Taxonomy" id="40215"/>
    <lineage>
        <taxon>Bacteria</taxon>
        <taxon>Pseudomonadati</taxon>
        <taxon>Pseudomonadota</taxon>
        <taxon>Gammaproteobacteria</taxon>
        <taxon>Moraxellales</taxon>
        <taxon>Moraxellaceae</taxon>
        <taxon>Acinetobacter</taxon>
    </lineage>
</organism>
<dbReference type="Pfam" id="PF10832">
    <property type="entry name" value="YhfG"/>
    <property type="match status" value="1"/>
</dbReference>
<reference evidence="1" key="1">
    <citation type="submission" date="2020-07" db="EMBL/GenBank/DDBJ databases">
        <title>Acinetobacter junii strain YR7 chromosome and plasmid pNDM-YR7.</title>
        <authorList>
            <person name="Tang B."/>
        </authorList>
    </citation>
    <scope>NUCLEOTIDE SEQUENCE</scope>
    <source>
        <strain evidence="1">YR7</strain>
    </source>
</reference>
<sequence length="56" mass="6419">MLNTLEQKKKYIQATRLQNYQASLKLEGIQPSSTAPTLDKAQILEKYKKFSQTSES</sequence>
<dbReference type="EMBL" id="CP059558">
    <property type="protein sequence ID" value="QUY35866.1"/>
    <property type="molecule type" value="Genomic_DNA"/>
</dbReference>
<dbReference type="AlphaFoldDB" id="A0AAX1MFR9"/>
<dbReference type="RefSeq" id="WP_079454551.1">
    <property type="nucleotide sequence ID" value="NZ_CP059558.1"/>
</dbReference>
<proteinExistence type="predicted"/>
<gene>
    <name evidence="1" type="ORF">H2677_11420</name>
</gene>
<evidence type="ECO:0000313" key="1">
    <source>
        <dbReference type="EMBL" id="QUY35866.1"/>
    </source>
</evidence>